<proteinExistence type="predicted"/>
<protein>
    <submittedName>
        <fullName evidence="2">Uncharacterized protein</fullName>
    </submittedName>
</protein>
<feature type="compositionally biased region" description="Basic and acidic residues" evidence="1">
    <location>
        <begin position="1"/>
        <end position="10"/>
    </location>
</feature>
<comment type="caution">
    <text evidence="2">The sequence shown here is derived from an EMBL/GenBank/DDBJ whole genome shotgun (WGS) entry which is preliminary data.</text>
</comment>
<dbReference type="AlphaFoldDB" id="A0A8H3C2S1"/>
<name>A0A8H3C2S1_9AGAM</name>
<accession>A0A8H3C2S1</accession>
<evidence type="ECO:0000256" key="1">
    <source>
        <dbReference type="SAM" id="MobiDB-lite"/>
    </source>
</evidence>
<dbReference type="EMBL" id="CAJMWS010001024">
    <property type="protein sequence ID" value="CAE6471357.1"/>
    <property type="molecule type" value="Genomic_DNA"/>
</dbReference>
<reference evidence="2" key="1">
    <citation type="submission" date="2021-01" db="EMBL/GenBank/DDBJ databases">
        <authorList>
            <person name="Kaushik A."/>
        </authorList>
    </citation>
    <scope>NUCLEOTIDE SEQUENCE</scope>
    <source>
        <strain evidence="2">AG1-1C</strain>
    </source>
</reference>
<feature type="region of interest" description="Disordered" evidence="1">
    <location>
        <begin position="1"/>
        <end position="35"/>
    </location>
</feature>
<organism evidence="2 3">
    <name type="scientific">Rhizoctonia solani</name>
    <dbReference type="NCBI Taxonomy" id="456999"/>
    <lineage>
        <taxon>Eukaryota</taxon>
        <taxon>Fungi</taxon>
        <taxon>Dikarya</taxon>
        <taxon>Basidiomycota</taxon>
        <taxon>Agaricomycotina</taxon>
        <taxon>Agaricomycetes</taxon>
        <taxon>Cantharellales</taxon>
        <taxon>Ceratobasidiaceae</taxon>
        <taxon>Rhizoctonia</taxon>
    </lineage>
</organism>
<evidence type="ECO:0000313" key="3">
    <source>
        <dbReference type="Proteomes" id="UP000663846"/>
    </source>
</evidence>
<gene>
    <name evidence="2" type="ORF">RDB_LOCUS176151</name>
</gene>
<evidence type="ECO:0000313" key="2">
    <source>
        <dbReference type="EMBL" id="CAE6471357.1"/>
    </source>
</evidence>
<dbReference type="Proteomes" id="UP000663846">
    <property type="component" value="Unassembled WGS sequence"/>
</dbReference>
<sequence>MGSLDQETKSETTSAINLKPRSRKHTFDCPANRTLTVPDPEKPVISIVFELGETKTEIPRAQVHRNRCQAVGYYQTILTTGGLKDDFPRAKMESSWKLLQELKPAFNSAESWAGWDK</sequence>